<dbReference type="PROSITE" id="PS51459">
    <property type="entry name" value="FIDO"/>
    <property type="match status" value="1"/>
</dbReference>
<dbReference type="RefSeq" id="WP_168917982.1">
    <property type="nucleotide sequence ID" value="NZ_CP050804.1"/>
</dbReference>
<dbReference type="Proteomes" id="UP000502298">
    <property type="component" value="Chromosome"/>
</dbReference>
<reference evidence="4 5" key="1">
    <citation type="submission" date="2020-03" db="EMBL/GenBank/DDBJ databases">
        <title>Complete genome of Arcanobacterium buesumensis sp. nov. strain 2701.</title>
        <authorList>
            <person name="Borowiak M."/>
            <person name="Alssahen M."/>
            <person name="Laemmler C."/>
            <person name="Malorny B."/>
            <person name="Hassan A."/>
            <person name="Prenger-Berninghoff E."/>
            <person name="Ploetz M."/>
            <person name="Abdulmawjood A."/>
        </authorList>
    </citation>
    <scope>NUCLEOTIDE SEQUENCE [LARGE SCALE GENOMIC DNA]</scope>
    <source>
        <strain evidence="4 5">2701</strain>
    </source>
</reference>
<protein>
    <submittedName>
        <fullName evidence="4">Fic family protein</fullName>
    </submittedName>
</protein>
<keyword evidence="5" id="KW-1185">Reference proteome</keyword>
<keyword evidence="2" id="KW-0547">Nucleotide-binding</keyword>
<dbReference type="InterPro" id="IPR036390">
    <property type="entry name" value="WH_DNA-bd_sf"/>
</dbReference>
<dbReference type="InterPro" id="IPR003812">
    <property type="entry name" value="Fido"/>
</dbReference>
<evidence type="ECO:0000256" key="2">
    <source>
        <dbReference type="PIRSR" id="PIRSR640198-2"/>
    </source>
</evidence>
<feature type="active site" evidence="1">
    <location>
        <position position="225"/>
    </location>
</feature>
<feature type="binding site" evidence="2">
    <location>
        <position position="278"/>
    </location>
    <ligand>
        <name>ATP</name>
        <dbReference type="ChEBI" id="CHEBI:30616"/>
    </ligand>
</feature>
<name>A0A6H2ELU1_9ACTO</name>
<gene>
    <name evidence="4" type="ORF">HC352_05710</name>
</gene>
<evidence type="ECO:0000256" key="1">
    <source>
        <dbReference type="PIRSR" id="PIRSR640198-1"/>
    </source>
</evidence>
<organism evidence="4 5">
    <name type="scientific">Arcanobacterium buesumense</name>
    <dbReference type="NCBI Taxonomy" id="2722751"/>
    <lineage>
        <taxon>Bacteria</taxon>
        <taxon>Bacillati</taxon>
        <taxon>Actinomycetota</taxon>
        <taxon>Actinomycetes</taxon>
        <taxon>Actinomycetales</taxon>
        <taxon>Actinomycetaceae</taxon>
        <taxon>Arcanobacterium</taxon>
    </lineage>
</organism>
<dbReference type="SUPFAM" id="SSF46785">
    <property type="entry name" value="Winged helix' DNA-binding domain"/>
    <property type="match status" value="1"/>
</dbReference>
<dbReference type="SUPFAM" id="SSF140931">
    <property type="entry name" value="Fic-like"/>
    <property type="match status" value="1"/>
</dbReference>
<dbReference type="KEGG" id="arca:HC352_05710"/>
<dbReference type="Gene3D" id="1.10.3290.10">
    <property type="entry name" value="Fido-like domain"/>
    <property type="match status" value="1"/>
</dbReference>
<evidence type="ECO:0000313" key="4">
    <source>
        <dbReference type="EMBL" id="QJC22048.1"/>
    </source>
</evidence>
<feature type="binding site" evidence="2">
    <location>
        <begin position="266"/>
        <end position="267"/>
    </location>
    <ligand>
        <name>ATP</name>
        <dbReference type="ChEBI" id="CHEBI:30616"/>
    </ligand>
</feature>
<keyword evidence="2" id="KW-0067">ATP-binding</keyword>
<dbReference type="AlphaFoldDB" id="A0A6H2ELU1"/>
<feature type="binding site" evidence="2">
    <location>
        <begin position="229"/>
        <end position="236"/>
    </location>
    <ligand>
        <name>ATP</name>
        <dbReference type="ChEBI" id="CHEBI:30616"/>
    </ligand>
</feature>
<dbReference type="Pfam" id="PF02661">
    <property type="entry name" value="Fic"/>
    <property type="match status" value="1"/>
</dbReference>
<feature type="domain" description="Fido" evidence="3">
    <location>
        <begin position="139"/>
        <end position="291"/>
    </location>
</feature>
<sequence length="398" mass="45040">MEEYPILRKLSYQTPGTDEREFRRRIDSPSCVTLSFPIGDFSMFYVVTASMTLKVEAISQMANEIQKNMNLLPSIVMNRYVRLLIADETVATNDIEGIYSTRKEALAAYDANENANIRLSSLVHLLASLADNPEKLALRTPADIRTIYDEVTEGEVDKADAPDGKLFRAQPVQVIAASQKVIHTGFQPEQKIMAGLETMLQELADPSASHVISAIIAHLMFEIVHPFYDGNGRTGRFILARKLAELGWPLTALSVSARINQNKNSYYKQFIEVEHPLNRGEVTHFVVFFLDLICDAQRDILNQLEVALKSLLTVQRRLDTFDADNDCSTILWILAQAELFSGGTAMERRELEHYVERSTPTINRHIKHLVEEGWVEVVSQRPVTMRLSEESMSRLGLR</sequence>
<dbReference type="EMBL" id="CP050804">
    <property type="protein sequence ID" value="QJC22048.1"/>
    <property type="molecule type" value="Genomic_DNA"/>
</dbReference>
<evidence type="ECO:0000259" key="3">
    <source>
        <dbReference type="PROSITE" id="PS51459"/>
    </source>
</evidence>
<proteinExistence type="predicted"/>
<evidence type="ECO:0000313" key="5">
    <source>
        <dbReference type="Proteomes" id="UP000502298"/>
    </source>
</evidence>
<dbReference type="InterPro" id="IPR036597">
    <property type="entry name" value="Fido-like_dom_sf"/>
</dbReference>
<accession>A0A6H2ELU1</accession>
<dbReference type="InterPro" id="IPR040198">
    <property type="entry name" value="Fido_containing"/>
</dbReference>
<dbReference type="PANTHER" id="PTHR13504">
    <property type="entry name" value="FIDO DOMAIN-CONTAINING PROTEIN DDB_G0283145"/>
    <property type="match status" value="1"/>
</dbReference>
<dbReference type="GO" id="GO:0005524">
    <property type="term" value="F:ATP binding"/>
    <property type="evidence" value="ECO:0007669"/>
    <property type="project" value="UniProtKB-KW"/>
</dbReference>
<dbReference type="PANTHER" id="PTHR13504:SF40">
    <property type="entry name" value="FIDO DOMAIN-CONTAINING PROTEIN"/>
    <property type="match status" value="1"/>
</dbReference>